<dbReference type="EC" id="4.1.1.65" evidence="11"/>
<evidence type="ECO:0000256" key="10">
    <source>
        <dbReference type="ARBA" id="ARBA00023317"/>
    </source>
</evidence>
<comment type="catalytic activity">
    <reaction evidence="11">
        <text>a 1,2-diacyl-sn-glycero-3-phospho-L-serine + H(+) = a 1,2-diacyl-sn-glycero-3-phosphoethanolamine + CO2</text>
        <dbReference type="Rhea" id="RHEA:20828"/>
        <dbReference type="ChEBI" id="CHEBI:15378"/>
        <dbReference type="ChEBI" id="CHEBI:16526"/>
        <dbReference type="ChEBI" id="CHEBI:57262"/>
        <dbReference type="ChEBI" id="CHEBI:64612"/>
        <dbReference type="EC" id="4.1.1.65"/>
    </reaction>
</comment>
<evidence type="ECO:0000256" key="11">
    <source>
        <dbReference type="HAMAP-Rule" id="MF_00664"/>
    </source>
</evidence>
<keyword evidence="10 11" id="KW-0670">Pyruvate</keyword>
<comment type="subcellular location">
    <subcellularLocation>
        <location evidence="11">Cell membrane</location>
        <topology evidence="11">Peripheral membrane protein</topology>
    </subcellularLocation>
</comment>
<keyword evidence="6 11" id="KW-0865">Zymogen</keyword>
<comment type="PTM">
    <text evidence="11">Is synthesized initially as an inactive proenzyme. Formation of the active enzyme involves a self-maturation process in which the active site pyruvoyl group is generated from an internal serine residue via an autocatalytic post-translational modification. Two non-identical subunits are generated from the proenzyme in this reaction, and the pyruvate is formed at the N-terminus of the alpha chain, which is derived from the carboxyl end of the proenzyme. The post-translation cleavage follows an unusual pathway, termed non-hydrolytic serinolysis, in which the side chain hydroxyl group of the serine supplies its oxygen atom to form the C-terminus of the beta chain, while the remainder of the serine residue undergoes an oxidative deamination to produce ammonia and the pyruvoyl prosthetic group on the alpha chain.</text>
</comment>
<dbReference type="InterPro" id="IPR003817">
    <property type="entry name" value="PS_Dcarbxylase"/>
</dbReference>
<dbReference type="GO" id="GO:0006646">
    <property type="term" value="P:phosphatidylethanolamine biosynthetic process"/>
    <property type="evidence" value="ECO:0007669"/>
    <property type="project" value="UniProtKB-UniRule"/>
</dbReference>
<keyword evidence="8 11" id="KW-0456">Lyase</keyword>
<accession>A0A7C3CKF9</accession>
<keyword evidence="1 11" id="KW-1003">Cell membrane</keyword>
<evidence type="ECO:0000256" key="9">
    <source>
        <dbReference type="ARBA" id="ARBA00023264"/>
    </source>
</evidence>
<evidence type="ECO:0000256" key="1">
    <source>
        <dbReference type="ARBA" id="ARBA00022475"/>
    </source>
</evidence>
<dbReference type="GO" id="GO:0004609">
    <property type="term" value="F:phosphatidylserine decarboxylase activity"/>
    <property type="evidence" value="ECO:0007669"/>
    <property type="project" value="UniProtKB-UniRule"/>
</dbReference>
<sequence>MIRIAREGWPWILVAGGAGGTAALLRKKYLGLAAAGVTGALVWFFRDPSREPVPDRELLISPADGVVSIVRYYPEYEGFPGPVYRVGIFMRLYDVHVNRAPVPGRILQVISSRGRKLPASWDPALEWNEKRLYWMERDDGIPILVVQVAGLLARRTVSYVRPGDEVLTGDRLGMIKFGSRVEVFFPAEGTRVLVREGHRVRAGETPLALLPWKTE</sequence>
<comment type="function">
    <text evidence="11">Catalyzes the formation of phosphatidylethanolamine (PtdEtn) from phosphatidylserine (PtdSer).</text>
</comment>
<dbReference type="Proteomes" id="UP000886043">
    <property type="component" value="Unassembled WGS sequence"/>
</dbReference>
<feature type="chain" id="PRO_5028543498" description="Phosphatidylserine decarboxylase alpha chain" evidence="11">
    <location>
        <begin position="179"/>
        <end position="215"/>
    </location>
</feature>
<keyword evidence="2 11" id="KW-0444">Lipid biosynthesis</keyword>
<dbReference type="Pfam" id="PF02666">
    <property type="entry name" value="PS_Dcarbxylase"/>
    <property type="match status" value="1"/>
</dbReference>
<evidence type="ECO:0000256" key="6">
    <source>
        <dbReference type="ARBA" id="ARBA00023145"/>
    </source>
</evidence>
<reference evidence="12" key="1">
    <citation type="journal article" date="2020" name="mSystems">
        <title>Genome- and Community-Level Interaction Insights into Carbon Utilization and Element Cycling Functions of Hydrothermarchaeota in Hydrothermal Sediment.</title>
        <authorList>
            <person name="Zhou Z."/>
            <person name="Liu Y."/>
            <person name="Xu W."/>
            <person name="Pan J."/>
            <person name="Luo Z.H."/>
            <person name="Li M."/>
        </authorList>
    </citation>
    <scope>NUCLEOTIDE SEQUENCE [LARGE SCALE GENOMIC DNA]</scope>
    <source>
        <strain evidence="12">HyVt-483</strain>
    </source>
</reference>
<comment type="cofactor">
    <cofactor evidence="11">
        <name>pyruvate</name>
        <dbReference type="ChEBI" id="CHEBI:15361"/>
    </cofactor>
    <text evidence="11">Binds 1 pyruvoyl group covalently per subunit.</text>
</comment>
<comment type="similarity">
    <text evidence="11">Belongs to the phosphatidylserine decarboxylase family. PSD-A subfamily.</text>
</comment>
<feature type="chain" id="PRO_5028543499" description="Phosphatidylserine decarboxylase beta chain" evidence="11">
    <location>
        <begin position="1"/>
        <end position="178"/>
    </location>
</feature>
<feature type="modified residue" description="Pyruvic acid (Ser); by autocatalysis" evidence="11">
    <location>
        <position position="179"/>
    </location>
</feature>
<comment type="subunit">
    <text evidence="11">Heterodimer of a large membrane-associated beta subunit and a small pyruvoyl-containing alpha subunit.</text>
</comment>
<comment type="caution">
    <text evidence="12">The sequence shown here is derived from an EMBL/GenBank/DDBJ whole genome shotgun (WGS) entry which is preliminary data.</text>
</comment>
<proteinExistence type="inferred from homology"/>
<dbReference type="AlphaFoldDB" id="A0A7C3CKF9"/>
<gene>
    <name evidence="11" type="primary">psd</name>
    <name evidence="12" type="ORF">ENJ40_05790</name>
</gene>
<protein>
    <recommendedName>
        <fullName evidence="11">Phosphatidylserine decarboxylase proenzyme</fullName>
        <ecNumber evidence="11">4.1.1.65</ecNumber>
    </recommendedName>
    <component>
        <recommendedName>
            <fullName evidence="11">Phosphatidylserine decarboxylase alpha chain</fullName>
        </recommendedName>
    </component>
    <component>
        <recommendedName>
            <fullName evidence="11">Phosphatidylserine decarboxylase beta chain</fullName>
        </recommendedName>
    </component>
</protein>
<dbReference type="UniPathway" id="UPA00558">
    <property type="reaction ID" value="UER00616"/>
</dbReference>
<comment type="pathway">
    <text evidence="11">Phospholipid metabolism; phosphatidylethanolamine biosynthesis; phosphatidylethanolamine from CDP-diacylglycerol: step 2/2.</text>
</comment>
<dbReference type="GO" id="GO:0005886">
    <property type="term" value="C:plasma membrane"/>
    <property type="evidence" value="ECO:0007669"/>
    <property type="project" value="UniProtKB-SubCell"/>
</dbReference>
<evidence type="ECO:0000256" key="3">
    <source>
        <dbReference type="ARBA" id="ARBA00022793"/>
    </source>
</evidence>
<evidence type="ECO:0000256" key="5">
    <source>
        <dbReference type="ARBA" id="ARBA00023136"/>
    </source>
</evidence>
<dbReference type="HAMAP" id="MF_00664">
    <property type="entry name" value="PS_decarb_PSD_A"/>
    <property type="match status" value="1"/>
</dbReference>
<keyword evidence="5 11" id="KW-0472">Membrane</keyword>
<feature type="site" description="Cleavage (non-hydrolytic); by autocatalysis" evidence="11">
    <location>
        <begin position="178"/>
        <end position="179"/>
    </location>
</feature>
<feature type="active site" description="Schiff-base intermediate with substrate; via pyruvic acid" evidence="11">
    <location>
        <position position="179"/>
    </location>
</feature>
<evidence type="ECO:0000256" key="8">
    <source>
        <dbReference type="ARBA" id="ARBA00023239"/>
    </source>
</evidence>
<dbReference type="PANTHER" id="PTHR35809">
    <property type="entry name" value="ARCHAETIDYLSERINE DECARBOXYLASE PROENZYME-RELATED"/>
    <property type="match status" value="1"/>
</dbReference>
<keyword evidence="7 11" id="KW-0594">Phospholipid biosynthesis</keyword>
<keyword evidence="3 11" id="KW-0210">Decarboxylase</keyword>
<dbReference type="PANTHER" id="PTHR35809:SF1">
    <property type="entry name" value="ARCHAETIDYLSERINE DECARBOXYLASE PROENZYME-RELATED"/>
    <property type="match status" value="1"/>
</dbReference>
<organism evidence="12">
    <name type="scientific">Thermosulfurimonas dismutans</name>
    <dbReference type="NCBI Taxonomy" id="999894"/>
    <lineage>
        <taxon>Bacteria</taxon>
        <taxon>Pseudomonadati</taxon>
        <taxon>Thermodesulfobacteriota</taxon>
        <taxon>Thermodesulfobacteria</taxon>
        <taxon>Thermodesulfobacteriales</taxon>
        <taxon>Thermodesulfobacteriaceae</taxon>
        <taxon>Thermosulfurimonas</taxon>
    </lineage>
</organism>
<evidence type="ECO:0000256" key="7">
    <source>
        <dbReference type="ARBA" id="ARBA00023209"/>
    </source>
</evidence>
<evidence type="ECO:0000256" key="2">
    <source>
        <dbReference type="ARBA" id="ARBA00022516"/>
    </source>
</evidence>
<evidence type="ECO:0000313" key="12">
    <source>
        <dbReference type="EMBL" id="HFC97951.1"/>
    </source>
</evidence>
<name>A0A7C3CKF9_9BACT</name>
<keyword evidence="4 11" id="KW-0443">Lipid metabolism</keyword>
<dbReference type="EMBL" id="DRMH01000076">
    <property type="protein sequence ID" value="HFC97951.1"/>
    <property type="molecule type" value="Genomic_DNA"/>
</dbReference>
<dbReference type="InterPro" id="IPR033175">
    <property type="entry name" value="PSD-A"/>
</dbReference>
<keyword evidence="9 11" id="KW-1208">Phospholipid metabolism</keyword>
<evidence type="ECO:0000256" key="4">
    <source>
        <dbReference type="ARBA" id="ARBA00023098"/>
    </source>
</evidence>